<evidence type="ECO:0000313" key="9">
    <source>
        <dbReference type="Proteomes" id="UP001597191"/>
    </source>
</evidence>
<comment type="caution">
    <text evidence="8">The sequence shown here is derived from an EMBL/GenBank/DDBJ whole genome shotgun (WGS) entry which is preliminary data.</text>
</comment>
<proteinExistence type="inferred from homology"/>
<organism evidence="8 9">
    <name type="scientific">Lapidilactobacillus gannanensis</name>
    <dbReference type="NCBI Taxonomy" id="2486002"/>
    <lineage>
        <taxon>Bacteria</taxon>
        <taxon>Bacillati</taxon>
        <taxon>Bacillota</taxon>
        <taxon>Bacilli</taxon>
        <taxon>Lactobacillales</taxon>
        <taxon>Lactobacillaceae</taxon>
        <taxon>Lapidilactobacillus</taxon>
    </lineage>
</organism>
<dbReference type="PANTHER" id="PTHR30477">
    <property type="entry name" value="ABC-TRANSPORTER METAL-BINDING PROTEIN"/>
    <property type="match status" value="1"/>
</dbReference>
<feature type="transmembrane region" description="Helical" evidence="7">
    <location>
        <begin position="116"/>
        <end position="146"/>
    </location>
</feature>
<feature type="transmembrane region" description="Helical" evidence="7">
    <location>
        <begin position="191"/>
        <end position="207"/>
    </location>
</feature>
<evidence type="ECO:0000256" key="7">
    <source>
        <dbReference type="SAM" id="Phobius"/>
    </source>
</evidence>
<reference evidence="9" key="1">
    <citation type="journal article" date="2019" name="Int. J. Syst. Evol. Microbiol.">
        <title>The Global Catalogue of Microorganisms (GCM) 10K type strain sequencing project: providing services to taxonomists for standard genome sequencing and annotation.</title>
        <authorList>
            <consortium name="The Broad Institute Genomics Platform"/>
            <consortium name="The Broad Institute Genome Sequencing Center for Infectious Disease"/>
            <person name="Wu L."/>
            <person name="Ma J."/>
        </authorList>
    </citation>
    <scope>NUCLEOTIDE SEQUENCE [LARGE SCALE GENOMIC DNA]</scope>
    <source>
        <strain evidence="9">CCM 8937</strain>
    </source>
</reference>
<dbReference type="RefSeq" id="WP_125649351.1">
    <property type="nucleotide sequence ID" value="NZ_JBHTOH010000030.1"/>
</dbReference>
<feature type="transmembrane region" description="Helical" evidence="7">
    <location>
        <begin position="240"/>
        <end position="258"/>
    </location>
</feature>
<comment type="similarity">
    <text evidence="2 6">Belongs to the ABC-3 integral membrane protein family.</text>
</comment>
<sequence length="264" mass="28190">MFAFAFMRHAFVASTFIALTCGVVGVFVVARQLSFLTHMLSEIGFAGAAFGAFLGISPLLGMLLFTIASSTLISGLSVERARRESTISAVSSLFIGSGILFLALANQSSSYATDILFGSIVGISINGVWQLVILSLIVLLTIWLIFRPLQFDSFDSVGASANGVKTGIISIIFLILLAVSVSVGAQIVGSMLVFILMTIPAAIAKALGHSMKQLLIISVVMAILGVWLGLWLAYVTNWPVTFFIALIEVVAYVVALIYQRRQAD</sequence>
<feature type="transmembrane region" description="Helical" evidence="7">
    <location>
        <begin position="85"/>
        <end position="104"/>
    </location>
</feature>
<dbReference type="InterPro" id="IPR037294">
    <property type="entry name" value="ABC_BtuC-like"/>
</dbReference>
<comment type="subcellular location">
    <subcellularLocation>
        <location evidence="6">Cell membrane</location>
        <topology evidence="6">Multi-pass membrane protein</topology>
    </subcellularLocation>
    <subcellularLocation>
        <location evidence="1">Membrane</location>
        <topology evidence="1">Multi-pass membrane protein</topology>
    </subcellularLocation>
</comment>
<feature type="transmembrane region" description="Helical" evidence="7">
    <location>
        <begin position="49"/>
        <end position="73"/>
    </location>
</feature>
<feature type="transmembrane region" description="Helical" evidence="7">
    <location>
        <begin position="214"/>
        <end position="234"/>
    </location>
</feature>
<keyword evidence="4 7" id="KW-1133">Transmembrane helix</keyword>
<gene>
    <name evidence="8" type="ORF">ACFQ4R_04920</name>
</gene>
<dbReference type="EMBL" id="JBHTOH010000030">
    <property type="protein sequence ID" value="MFD1410953.1"/>
    <property type="molecule type" value="Genomic_DNA"/>
</dbReference>
<dbReference type="Gene3D" id="1.10.3470.10">
    <property type="entry name" value="ABC transporter involved in vitamin B12 uptake, BtuC"/>
    <property type="match status" value="1"/>
</dbReference>
<keyword evidence="6" id="KW-0813">Transport</keyword>
<evidence type="ECO:0000256" key="5">
    <source>
        <dbReference type="ARBA" id="ARBA00023136"/>
    </source>
</evidence>
<evidence type="ECO:0000256" key="1">
    <source>
        <dbReference type="ARBA" id="ARBA00004141"/>
    </source>
</evidence>
<protein>
    <submittedName>
        <fullName evidence="8">Metal ABC transporter permease</fullName>
    </submittedName>
</protein>
<evidence type="ECO:0000256" key="2">
    <source>
        <dbReference type="ARBA" id="ARBA00008034"/>
    </source>
</evidence>
<evidence type="ECO:0000256" key="6">
    <source>
        <dbReference type="RuleBase" id="RU003943"/>
    </source>
</evidence>
<keyword evidence="5 7" id="KW-0472">Membrane</keyword>
<evidence type="ECO:0000256" key="4">
    <source>
        <dbReference type="ARBA" id="ARBA00022989"/>
    </source>
</evidence>
<keyword evidence="9" id="KW-1185">Reference proteome</keyword>
<dbReference type="Pfam" id="PF00950">
    <property type="entry name" value="ABC-3"/>
    <property type="match status" value="1"/>
</dbReference>
<feature type="transmembrane region" description="Helical" evidence="7">
    <location>
        <begin position="167"/>
        <end position="185"/>
    </location>
</feature>
<dbReference type="Proteomes" id="UP001597191">
    <property type="component" value="Unassembled WGS sequence"/>
</dbReference>
<dbReference type="InterPro" id="IPR001626">
    <property type="entry name" value="ABC_TroCD"/>
</dbReference>
<evidence type="ECO:0000313" key="8">
    <source>
        <dbReference type="EMBL" id="MFD1410953.1"/>
    </source>
</evidence>
<dbReference type="SUPFAM" id="SSF81345">
    <property type="entry name" value="ABC transporter involved in vitamin B12 uptake, BtuC"/>
    <property type="match status" value="1"/>
</dbReference>
<evidence type="ECO:0000256" key="3">
    <source>
        <dbReference type="ARBA" id="ARBA00022692"/>
    </source>
</evidence>
<dbReference type="PANTHER" id="PTHR30477:SF0">
    <property type="entry name" value="METAL TRANSPORT SYSTEM MEMBRANE PROTEIN TM_0125-RELATED"/>
    <property type="match status" value="1"/>
</dbReference>
<name>A0ABW4BM47_9LACO</name>
<accession>A0ABW4BM47</accession>
<keyword evidence="3 6" id="KW-0812">Transmembrane</keyword>